<dbReference type="InterPro" id="IPR051506">
    <property type="entry name" value="ATOS_Transcription_Regulators"/>
</dbReference>
<name>A0AAE2CDD8_9LAMI</name>
<dbReference type="InterPro" id="IPR033473">
    <property type="entry name" value="Atos-like_C"/>
</dbReference>
<keyword evidence="4" id="KW-1185">Reference proteome</keyword>
<evidence type="ECO:0000313" key="4">
    <source>
        <dbReference type="Proteomes" id="UP001293254"/>
    </source>
</evidence>
<accession>A0AAE2CDD8</accession>
<dbReference type="Proteomes" id="UP001293254">
    <property type="component" value="Unassembled WGS sequence"/>
</dbReference>
<dbReference type="PANTHER" id="PTHR13199:SF23">
    <property type="entry name" value="MEIOSIS CHROMOSOME SEGREGATION FAMILY PROTEIN"/>
    <property type="match status" value="1"/>
</dbReference>
<reference evidence="3" key="2">
    <citation type="journal article" date="2024" name="Plant">
        <title>Genomic evolution and insights into agronomic trait innovations of Sesamum species.</title>
        <authorList>
            <person name="Miao H."/>
            <person name="Wang L."/>
            <person name="Qu L."/>
            <person name="Liu H."/>
            <person name="Sun Y."/>
            <person name="Le M."/>
            <person name="Wang Q."/>
            <person name="Wei S."/>
            <person name="Zheng Y."/>
            <person name="Lin W."/>
            <person name="Duan Y."/>
            <person name="Cao H."/>
            <person name="Xiong S."/>
            <person name="Wang X."/>
            <person name="Wei L."/>
            <person name="Li C."/>
            <person name="Ma Q."/>
            <person name="Ju M."/>
            <person name="Zhao R."/>
            <person name="Li G."/>
            <person name="Mu C."/>
            <person name="Tian Q."/>
            <person name="Mei H."/>
            <person name="Zhang T."/>
            <person name="Gao T."/>
            <person name="Zhang H."/>
        </authorList>
    </citation>
    <scope>NUCLEOTIDE SEQUENCE</scope>
    <source>
        <strain evidence="3">3651</strain>
    </source>
</reference>
<feature type="compositionally biased region" description="Basic and acidic residues" evidence="1">
    <location>
        <begin position="540"/>
        <end position="565"/>
    </location>
</feature>
<dbReference type="SMART" id="SM01177">
    <property type="entry name" value="DUF4210"/>
    <property type="match status" value="1"/>
</dbReference>
<feature type="region of interest" description="Disordered" evidence="1">
    <location>
        <begin position="540"/>
        <end position="576"/>
    </location>
</feature>
<proteinExistence type="predicted"/>
<feature type="domain" description="Atos-like conserved" evidence="2">
    <location>
        <begin position="390"/>
        <end position="449"/>
    </location>
</feature>
<dbReference type="PANTHER" id="PTHR13199">
    <property type="entry name" value="GH03947P"/>
    <property type="match status" value="1"/>
</dbReference>
<dbReference type="InterPro" id="IPR025261">
    <property type="entry name" value="Atos-like_cons_dom"/>
</dbReference>
<evidence type="ECO:0000256" key="1">
    <source>
        <dbReference type="SAM" id="MobiDB-lite"/>
    </source>
</evidence>
<feature type="compositionally biased region" description="Polar residues" evidence="1">
    <location>
        <begin position="566"/>
        <end position="576"/>
    </location>
</feature>
<sequence>MGLPQVSSSETSDGETGPLSTYVYSVAQFGGVSTCDLEGMYVGAVNRTCADSRCYSLGDFQWRNSTRLPTSPDISQKGFLDATPDIHVAKVPLEERVDSSTPETRPVSRIVGFNYDKKVMQSDALDGAPSYCHSASDHITLKEAEPGGSHARKRMLSPLNKMLFPEQFNGDSLDICSRSFTISCHSSKDTCGISFAQDNKKANVGSKDHATMPILSVTNCSELNDKLYKYSKTTSIVFTDGPVLEGKEIVPFSYLPSPATYPLFGSGELGCDSGSKSIPRKETVLSPLCLSALGSIFHEQVKPALRGKNNQKEEILKEPAHCLDENISGAIFSSEDEEFRISRVSCEDIDALQKEAEPSSSTKWPFCHRTGINYKTFGRNLRGLSVRRSLVGSFEESLLSGRLSSGKYSQKIDGFLAVLSITGGNFSPKSQKLPFAVTSVDGESYLLYYASIDLAGNSRSSKYRGGNLKKIFDDNDPQNGKKRLCIPMKGRIQLVLSNPEKTPVHTYFCNYDLSDMPAGTKTFLRQKVFLASSASDSTSGREEEKILTKKDEGTVSFVSDEKQSERTGSGSKVSVRNSCETDGVDAFLKTNRKYGHGCSRVNDATGVGALRYALHLRFLCPSLKKRSMSASRSDPPLPSEISRTDSEGKRRFYLYDDLRVVFPQRHSDADEGKLNVEYHFPEDPKYFDLSN</sequence>
<dbReference type="Pfam" id="PF13889">
    <property type="entry name" value="Chromosome_seg"/>
    <property type="match status" value="1"/>
</dbReference>
<comment type="caution">
    <text evidence="3">The sequence shown here is derived from an EMBL/GenBank/DDBJ whole genome shotgun (WGS) entry which is preliminary data.</text>
</comment>
<protein>
    <recommendedName>
        <fullName evidence="2">Atos-like conserved domain-containing protein</fullName>
    </recommendedName>
</protein>
<gene>
    <name evidence="3" type="ORF">Salat_2206200</name>
</gene>
<dbReference type="Pfam" id="PF13915">
    <property type="entry name" value="DUF4210"/>
    <property type="match status" value="1"/>
</dbReference>
<evidence type="ECO:0000313" key="3">
    <source>
        <dbReference type="EMBL" id="KAK4417935.1"/>
    </source>
</evidence>
<evidence type="ECO:0000259" key="2">
    <source>
        <dbReference type="SMART" id="SM01177"/>
    </source>
</evidence>
<dbReference type="EMBL" id="JACGWO010000009">
    <property type="protein sequence ID" value="KAK4417935.1"/>
    <property type="molecule type" value="Genomic_DNA"/>
</dbReference>
<dbReference type="AlphaFoldDB" id="A0AAE2CDD8"/>
<organism evidence="3 4">
    <name type="scientific">Sesamum alatum</name>
    <dbReference type="NCBI Taxonomy" id="300844"/>
    <lineage>
        <taxon>Eukaryota</taxon>
        <taxon>Viridiplantae</taxon>
        <taxon>Streptophyta</taxon>
        <taxon>Embryophyta</taxon>
        <taxon>Tracheophyta</taxon>
        <taxon>Spermatophyta</taxon>
        <taxon>Magnoliopsida</taxon>
        <taxon>eudicotyledons</taxon>
        <taxon>Gunneridae</taxon>
        <taxon>Pentapetalae</taxon>
        <taxon>asterids</taxon>
        <taxon>lamiids</taxon>
        <taxon>Lamiales</taxon>
        <taxon>Pedaliaceae</taxon>
        <taxon>Sesamum</taxon>
    </lineage>
</organism>
<reference evidence="3" key="1">
    <citation type="submission" date="2020-06" db="EMBL/GenBank/DDBJ databases">
        <authorList>
            <person name="Li T."/>
            <person name="Hu X."/>
            <person name="Zhang T."/>
            <person name="Song X."/>
            <person name="Zhang H."/>
            <person name="Dai N."/>
            <person name="Sheng W."/>
            <person name="Hou X."/>
            <person name="Wei L."/>
        </authorList>
    </citation>
    <scope>NUCLEOTIDE SEQUENCE</scope>
    <source>
        <strain evidence="3">3651</strain>
        <tissue evidence="3">Leaf</tissue>
    </source>
</reference>